<feature type="region of interest" description="Disordered" evidence="1">
    <location>
        <begin position="42"/>
        <end position="62"/>
    </location>
</feature>
<evidence type="ECO:0000313" key="2">
    <source>
        <dbReference type="EMBL" id="SDP20554.1"/>
    </source>
</evidence>
<dbReference type="AlphaFoldDB" id="A0A1H0QTA1"/>
<sequence>MGTSPRACKLDRASGCVVAWPLSSPSRSRMKAPAHMEPIRWRLESSSNDGRKSGAASAAGIPSLPLTNNTASALLASQSGPCTETGRPCAERTIELEPNIRTCQSSVLRPKMSHIRNRSISVNRSKATRAIFFKASSVKGAGVQNATAIFVGVRSVSIGCAPYTACMALNRERNNW</sequence>
<evidence type="ECO:0000313" key="3">
    <source>
        <dbReference type="Proteomes" id="UP000198827"/>
    </source>
</evidence>
<gene>
    <name evidence="2" type="ORF">SAMN04489798_5011</name>
</gene>
<organism evidence="2 3">
    <name type="scientific">Pseudomonas arsenicoxydans</name>
    <dbReference type="NCBI Taxonomy" id="702115"/>
    <lineage>
        <taxon>Bacteria</taxon>
        <taxon>Pseudomonadati</taxon>
        <taxon>Pseudomonadota</taxon>
        <taxon>Gammaproteobacteria</taxon>
        <taxon>Pseudomonadales</taxon>
        <taxon>Pseudomonadaceae</taxon>
        <taxon>Pseudomonas</taxon>
    </lineage>
</organism>
<dbReference type="Proteomes" id="UP000198827">
    <property type="component" value="Chromosome I"/>
</dbReference>
<reference evidence="2 3" key="1">
    <citation type="submission" date="2016-10" db="EMBL/GenBank/DDBJ databases">
        <authorList>
            <person name="de Groot N.N."/>
        </authorList>
    </citation>
    <scope>NUCLEOTIDE SEQUENCE [LARGE SCALE GENOMIC DNA]</scope>
    <source>
        <strain evidence="2 3">CECT 7543</strain>
    </source>
</reference>
<name>A0A1H0QTA1_9PSED</name>
<dbReference type="EMBL" id="LT629705">
    <property type="protein sequence ID" value="SDP20554.1"/>
    <property type="molecule type" value="Genomic_DNA"/>
</dbReference>
<accession>A0A1H0QTA1</accession>
<protein>
    <submittedName>
        <fullName evidence="2">Uncharacterized protein</fullName>
    </submittedName>
</protein>
<proteinExistence type="predicted"/>
<evidence type="ECO:0000256" key="1">
    <source>
        <dbReference type="SAM" id="MobiDB-lite"/>
    </source>
</evidence>